<keyword evidence="1" id="KW-0732">Signal</keyword>
<evidence type="ECO:0000256" key="1">
    <source>
        <dbReference type="SAM" id="SignalP"/>
    </source>
</evidence>
<name>A0A4Q1JQK4_9BACT</name>
<dbReference type="Proteomes" id="UP000289703">
    <property type="component" value="Unassembled WGS sequence"/>
</dbReference>
<feature type="chain" id="PRO_5020751251" description="Calx-beta domain-containing protein" evidence="1">
    <location>
        <begin position="24"/>
        <end position="289"/>
    </location>
</feature>
<feature type="signal peptide" evidence="1">
    <location>
        <begin position="1"/>
        <end position="23"/>
    </location>
</feature>
<protein>
    <recommendedName>
        <fullName evidence="4">Calx-beta domain-containing protein</fullName>
    </recommendedName>
</protein>
<accession>A0A4Q1JQK4</accession>
<dbReference type="RefSeq" id="WP_129252499.1">
    <property type="nucleotide sequence ID" value="NZ_SAXA01000001.1"/>
</dbReference>
<dbReference type="EMBL" id="SAXA01000001">
    <property type="protein sequence ID" value="RXQ97729.1"/>
    <property type="molecule type" value="Genomic_DNA"/>
</dbReference>
<proteinExistence type="predicted"/>
<evidence type="ECO:0008006" key="4">
    <source>
        <dbReference type="Google" id="ProtNLM"/>
    </source>
</evidence>
<reference evidence="2 3" key="1">
    <citation type="submission" date="2019-01" db="EMBL/GenBank/DDBJ databases">
        <title>Ancylomarina salipaludis sp. nov., isolated from a salt marsh.</title>
        <authorList>
            <person name="Yoon J.-H."/>
        </authorList>
    </citation>
    <scope>NUCLEOTIDE SEQUENCE [LARGE SCALE GENOMIC DNA]</scope>
    <source>
        <strain evidence="2 3">SHSM-M15</strain>
    </source>
</reference>
<evidence type="ECO:0000313" key="2">
    <source>
        <dbReference type="EMBL" id="RXQ97729.1"/>
    </source>
</evidence>
<comment type="caution">
    <text evidence="2">The sequence shown here is derived from an EMBL/GenBank/DDBJ whole genome shotgun (WGS) entry which is preliminary data.</text>
</comment>
<gene>
    <name evidence="2" type="ORF">EO244_02265</name>
</gene>
<keyword evidence="3" id="KW-1185">Reference proteome</keyword>
<dbReference type="AlphaFoldDB" id="A0A4Q1JQK4"/>
<dbReference type="OrthoDB" id="9848087at2"/>
<sequence length="289" mass="30647">MKKLLLSLFICLGIIMISTQTFAQNNPGEKLQPYNGATYDYTFNGIQQGLLYEFYFSNSADGINKVGEIAAMASSMTGATGTVGSDNKATVSVEWPSNAAGTYATGLWLFVHVKDADESTICHNYNAVFIQPIANNFDVLVTNDKTGDATTSDVCPDISGLKAVVAPTPGYEAGTTTMNFTFNRSGSTNNWNLAYSIGQVGTGNYTYSFNGGTPVEITVNDNTTNIPSALVSGDAQTLQIVLDNVPGERPEFTITVTSATDAVTSVSAKTPNANVVETVKIMPVIGSFE</sequence>
<evidence type="ECO:0000313" key="3">
    <source>
        <dbReference type="Proteomes" id="UP000289703"/>
    </source>
</evidence>
<organism evidence="2 3">
    <name type="scientific">Ancylomarina salipaludis</name>
    <dbReference type="NCBI Taxonomy" id="2501299"/>
    <lineage>
        <taxon>Bacteria</taxon>
        <taxon>Pseudomonadati</taxon>
        <taxon>Bacteroidota</taxon>
        <taxon>Bacteroidia</taxon>
        <taxon>Marinilabiliales</taxon>
        <taxon>Marinifilaceae</taxon>
        <taxon>Ancylomarina</taxon>
    </lineage>
</organism>